<gene>
    <name evidence="2" type="ordered locus">Hoch_0112</name>
</gene>
<dbReference type="HOGENOM" id="CLU_3382175_0_0_7"/>
<accession>D0LGK7</accession>
<evidence type="ECO:0000313" key="3">
    <source>
        <dbReference type="Proteomes" id="UP000001880"/>
    </source>
</evidence>
<reference evidence="2 3" key="1">
    <citation type="journal article" date="2010" name="Stand. Genomic Sci.">
        <title>Complete genome sequence of Haliangium ochraceum type strain (SMP-2).</title>
        <authorList>
            <consortium name="US DOE Joint Genome Institute (JGI-PGF)"/>
            <person name="Ivanova N."/>
            <person name="Daum C."/>
            <person name="Lang E."/>
            <person name="Abt B."/>
            <person name="Kopitz M."/>
            <person name="Saunders E."/>
            <person name="Lapidus A."/>
            <person name="Lucas S."/>
            <person name="Glavina Del Rio T."/>
            <person name="Nolan M."/>
            <person name="Tice H."/>
            <person name="Copeland A."/>
            <person name="Cheng J.F."/>
            <person name="Chen F."/>
            <person name="Bruce D."/>
            <person name="Goodwin L."/>
            <person name="Pitluck S."/>
            <person name="Mavromatis K."/>
            <person name="Pati A."/>
            <person name="Mikhailova N."/>
            <person name="Chen A."/>
            <person name="Palaniappan K."/>
            <person name="Land M."/>
            <person name="Hauser L."/>
            <person name="Chang Y.J."/>
            <person name="Jeffries C.D."/>
            <person name="Detter J.C."/>
            <person name="Brettin T."/>
            <person name="Rohde M."/>
            <person name="Goker M."/>
            <person name="Bristow J."/>
            <person name="Markowitz V."/>
            <person name="Eisen J.A."/>
            <person name="Hugenholtz P."/>
            <person name="Kyrpides N.C."/>
            <person name="Klenk H.P."/>
        </authorList>
    </citation>
    <scope>NUCLEOTIDE SEQUENCE [LARGE SCALE GENOMIC DNA]</scope>
    <source>
        <strain evidence="3">DSM 14365 / CIP 107738 / JCM 11303 / AJ 13395 / SMP-2</strain>
    </source>
</reference>
<organism evidence="2 3">
    <name type="scientific">Haliangium ochraceum (strain DSM 14365 / JCM 11303 / SMP-2)</name>
    <dbReference type="NCBI Taxonomy" id="502025"/>
    <lineage>
        <taxon>Bacteria</taxon>
        <taxon>Pseudomonadati</taxon>
        <taxon>Myxococcota</taxon>
        <taxon>Polyangia</taxon>
        <taxon>Haliangiales</taxon>
        <taxon>Kofleriaceae</taxon>
        <taxon>Haliangium</taxon>
    </lineage>
</organism>
<dbReference type="AlphaFoldDB" id="D0LGK7"/>
<feature type="region of interest" description="Disordered" evidence="1">
    <location>
        <begin position="1"/>
        <end position="33"/>
    </location>
</feature>
<name>D0LGK7_HALO1</name>
<keyword evidence="3" id="KW-1185">Reference proteome</keyword>
<evidence type="ECO:0000313" key="2">
    <source>
        <dbReference type="EMBL" id="ACY12753.1"/>
    </source>
</evidence>
<dbReference type="EMBL" id="CP001804">
    <property type="protein sequence ID" value="ACY12753.1"/>
    <property type="molecule type" value="Genomic_DNA"/>
</dbReference>
<dbReference type="KEGG" id="hoh:Hoch_0112"/>
<dbReference type="Proteomes" id="UP000001880">
    <property type="component" value="Chromosome"/>
</dbReference>
<evidence type="ECO:0000256" key="1">
    <source>
        <dbReference type="SAM" id="MobiDB-lite"/>
    </source>
</evidence>
<protein>
    <submittedName>
        <fullName evidence="2">Uncharacterized protein</fullName>
    </submittedName>
</protein>
<proteinExistence type="predicted"/>
<sequence length="33" mass="3581">MSGAGYRELTTPNANERHGAGVTKHRPEHGFDS</sequence>